<sequence>MEEKAFNAEVSRLIREARKQAGLTQELLARRTGMSRGSITNIEAGTQTPPLYRLARIAAVLNVQPADLLPHLREEASGLPARYADDVASVWSAAIKLKDADGQG</sequence>
<dbReference type="Proteomes" id="UP000807371">
    <property type="component" value="Unassembled WGS sequence"/>
</dbReference>
<dbReference type="PANTHER" id="PTHR46797:SF1">
    <property type="entry name" value="METHYLPHOSPHONATE SYNTHASE"/>
    <property type="match status" value="1"/>
</dbReference>
<dbReference type="InterPro" id="IPR010982">
    <property type="entry name" value="Lambda_DNA-bd_dom_sf"/>
</dbReference>
<evidence type="ECO:0000313" key="3">
    <source>
        <dbReference type="EMBL" id="MBH5336117.1"/>
    </source>
</evidence>
<dbReference type="SUPFAM" id="SSF47413">
    <property type="entry name" value="lambda repressor-like DNA-binding domains"/>
    <property type="match status" value="1"/>
</dbReference>
<gene>
    <name evidence="3" type="ORF">IHE55_15515</name>
</gene>
<name>A0ABS0NLP8_9ACTN</name>
<reference evidence="3 4" key="1">
    <citation type="submission" date="2020-09" db="EMBL/GenBank/DDBJ databases">
        <title>Biosynthesis of the nuclear factor of activated T cells inhibitor NFAT-133 and its congeners in Streptomyces pactum.</title>
        <authorList>
            <person name="Zhou W."/>
            <person name="Posri P."/>
            <person name="Abugrain M.E."/>
            <person name="Weisberg A.J."/>
            <person name="Chang J.H."/>
            <person name="Mahmud T."/>
        </authorList>
    </citation>
    <scope>NUCLEOTIDE SEQUENCE [LARGE SCALE GENOMIC DNA]</scope>
    <source>
        <strain evidence="3 4">ATCC 27456</strain>
    </source>
</reference>
<dbReference type="InterPro" id="IPR050807">
    <property type="entry name" value="TransReg_Diox_bact_type"/>
</dbReference>
<evidence type="ECO:0000259" key="2">
    <source>
        <dbReference type="PROSITE" id="PS50943"/>
    </source>
</evidence>
<evidence type="ECO:0000256" key="1">
    <source>
        <dbReference type="ARBA" id="ARBA00023125"/>
    </source>
</evidence>
<proteinExistence type="predicted"/>
<evidence type="ECO:0000313" key="4">
    <source>
        <dbReference type="Proteomes" id="UP000807371"/>
    </source>
</evidence>
<comment type="caution">
    <text evidence="3">The sequence shown here is derived from an EMBL/GenBank/DDBJ whole genome shotgun (WGS) entry which is preliminary data.</text>
</comment>
<dbReference type="Pfam" id="PF01381">
    <property type="entry name" value="HTH_3"/>
    <property type="match status" value="1"/>
</dbReference>
<dbReference type="SMART" id="SM00530">
    <property type="entry name" value="HTH_XRE"/>
    <property type="match status" value="1"/>
</dbReference>
<dbReference type="InterPro" id="IPR001387">
    <property type="entry name" value="Cro/C1-type_HTH"/>
</dbReference>
<keyword evidence="4" id="KW-1185">Reference proteome</keyword>
<accession>A0ABS0NLP8</accession>
<dbReference type="EMBL" id="JACYXC010000001">
    <property type="protein sequence ID" value="MBH5336117.1"/>
    <property type="molecule type" value="Genomic_DNA"/>
</dbReference>
<dbReference type="CDD" id="cd00093">
    <property type="entry name" value="HTH_XRE"/>
    <property type="match status" value="1"/>
</dbReference>
<dbReference type="Gene3D" id="1.10.260.40">
    <property type="entry name" value="lambda repressor-like DNA-binding domains"/>
    <property type="match status" value="1"/>
</dbReference>
<dbReference type="PANTHER" id="PTHR46797">
    <property type="entry name" value="HTH-TYPE TRANSCRIPTIONAL REGULATOR"/>
    <property type="match status" value="1"/>
</dbReference>
<dbReference type="RefSeq" id="WP_197989570.1">
    <property type="nucleotide sequence ID" value="NZ_JACYXC010000001.1"/>
</dbReference>
<feature type="domain" description="HTH cro/C1-type" evidence="2">
    <location>
        <begin position="14"/>
        <end position="68"/>
    </location>
</feature>
<organism evidence="3 4">
    <name type="scientific">Streptomyces pactum</name>
    <dbReference type="NCBI Taxonomy" id="68249"/>
    <lineage>
        <taxon>Bacteria</taxon>
        <taxon>Bacillati</taxon>
        <taxon>Actinomycetota</taxon>
        <taxon>Actinomycetes</taxon>
        <taxon>Kitasatosporales</taxon>
        <taxon>Streptomycetaceae</taxon>
        <taxon>Streptomyces</taxon>
    </lineage>
</organism>
<keyword evidence="1" id="KW-0238">DNA-binding</keyword>
<dbReference type="PROSITE" id="PS50943">
    <property type="entry name" value="HTH_CROC1"/>
    <property type="match status" value="1"/>
</dbReference>
<protein>
    <submittedName>
        <fullName evidence="3">Helix-turn-helix transcriptional regulator</fullName>
    </submittedName>
</protein>